<comment type="function">
    <text evidence="11">Required for efficient N-glycosylation. Necessary for maintaining optimal levels of dolichol-linked oligosaccharides. Hydrolyzes dolichyl pyrophosphate at a very high rate and dolichyl monophosphate at a much lower rate. Does not act on phosphatidate.</text>
</comment>
<feature type="domain" description="Phosphatidic acid phosphatase type 2/haloperoxidase" evidence="15">
    <location>
        <begin position="3"/>
        <end position="120"/>
    </location>
</feature>
<evidence type="ECO:0000256" key="3">
    <source>
        <dbReference type="ARBA" id="ARBA00005518"/>
    </source>
</evidence>
<evidence type="ECO:0000256" key="9">
    <source>
        <dbReference type="ARBA" id="ARBA00022989"/>
    </source>
</evidence>
<organism evidence="16">
    <name type="scientific">Endocarpon pusillum</name>
    <dbReference type="NCBI Taxonomy" id="364733"/>
    <lineage>
        <taxon>Eukaryota</taxon>
        <taxon>Fungi</taxon>
        <taxon>Dikarya</taxon>
        <taxon>Ascomycota</taxon>
        <taxon>Pezizomycotina</taxon>
        <taxon>Eurotiomycetes</taxon>
        <taxon>Chaetothyriomycetidae</taxon>
        <taxon>Verrucariales</taxon>
        <taxon>Verrucariaceae</taxon>
        <taxon>Endocarpon</taxon>
    </lineage>
</organism>
<name>F8QX36_9EURO</name>
<keyword evidence="10 14" id="KW-0472">Membrane</keyword>
<evidence type="ECO:0000259" key="15">
    <source>
        <dbReference type="SMART" id="SM00014"/>
    </source>
</evidence>
<evidence type="ECO:0000256" key="1">
    <source>
        <dbReference type="ARBA" id="ARBA00004477"/>
    </source>
</evidence>
<reference evidence="16" key="1">
    <citation type="journal article" date="2011" name="World J. Microbiol. Biotechnol.">
        <title>Construction and characterization of a full-length cDNA library from mycobiont of Endocarpon pusillum (lichen-forming Ascomycota).</title>
        <authorList>
            <person name="Wang Y.-Y."/>
            <person name="Zhang T."/>
            <person name="Zhou Q.-M."/>
            <person name="Wei J.-C."/>
        </authorList>
    </citation>
    <scope>NUCLEOTIDE SEQUENCE</scope>
</reference>
<protein>
    <recommendedName>
        <fullName evidence="5">Dolichyldiphosphatase 1</fullName>
        <ecNumber evidence="4">3.6.1.43</ecNumber>
    </recommendedName>
    <alternativeName>
        <fullName evidence="12">Dolichyl pyrophosphate phosphatase 1</fullName>
    </alternativeName>
</protein>
<dbReference type="PANTHER" id="PTHR14969:SF13">
    <property type="entry name" value="AT30094P"/>
    <property type="match status" value="1"/>
</dbReference>
<evidence type="ECO:0000256" key="8">
    <source>
        <dbReference type="ARBA" id="ARBA00022824"/>
    </source>
</evidence>
<comment type="catalytic activity">
    <reaction evidence="13">
        <text>a di-trans,poly-cis-dolichyl diphosphate + H2O = a di-trans,poly-cis-dolichyl phosphate + phosphate + H(+)</text>
        <dbReference type="Rhea" id="RHEA:14385"/>
        <dbReference type="Rhea" id="RHEA-COMP:19498"/>
        <dbReference type="Rhea" id="RHEA-COMP:19506"/>
        <dbReference type="ChEBI" id="CHEBI:15377"/>
        <dbReference type="ChEBI" id="CHEBI:15378"/>
        <dbReference type="ChEBI" id="CHEBI:43474"/>
        <dbReference type="ChEBI" id="CHEBI:57497"/>
        <dbReference type="ChEBI" id="CHEBI:57683"/>
        <dbReference type="EC" id="3.6.1.43"/>
    </reaction>
</comment>
<dbReference type="UniPathway" id="UPA00378"/>
<dbReference type="GO" id="GO:0047874">
    <property type="term" value="F:dolichyldiphosphatase activity"/>
    <property type="evidence" value="ECO:0007669"/>
    <property type="project" value="UniProtKB-EC"/>
</dbReference>
<evidence type="ECO:0000256" key="10">
    <source>
        <dbReference type="ARBA" id="ARBA00023136"/>
    </source>
</evidence>
<evidence type="ECO:0000256" key="14">
    <source>
        <dbReference type="SAM" id="Phobius"/>
    </source>
</evidence>
<sequence>MDQGGASKTYQRRNPTLLLFYTLAYTRVEMYGKGYGMPSSHSQFVAYFSVSLSLFLLMRYVPSPSTTHSPATFTERLLLSCVACLCAAAVAVSRLYLNYHTPKQVMVGCAAGALSAVAWFLVTTYF</sequence>
<evidence type="ECO:0000256" key="6">
    <source>
        <dbReference type="ARBA" id="ARBA00022692"/>
    </source>
</evidence>
<keyword evidence="8" id="KW-0256">Endoplasmic reticulum</keyword>
<dbReference type="EMBL" id="HM193227">
    <property type="protein sequence ID" value="AEH41552.1"/>
    <property type="molecule type" value="mRNA"/>
</dbReference>
<dbReference type="Pfam" id="PF01569">
    <property type="entry name" value="PAP2"/>
    <property type="match status" value="1"/>
</dbReference>
<feature type="transmembrane region" description="Helical" evidence="14">
    <location>
        <begin position="44"/>
        <end position="62"/>
    </location>
</feature>
<dbReference type="AlphaFoldDB" id="F8QX36"/>
<feature type="transmembrane region" description="Helical" evidence="14">
    <location>
        <begin position="77"/>
        <end position="97"/>
    </location>
</feature>
<proteinExistence type="evidence at transcript level"/>
<evidence type="ECO:0000256" key="11">
    <source>
        <dbReference type="ARBA" id="ARBA00024907"/>
    </source>
</evidence>
<dbReference type="EC" id="3.6.1.43" evidence="4"/>
<dbReference type="GO" id="GO:0042392">
    <property type="term" value="F:sphingosine-1-phosphate phosphatase activity"/>
    <property type="evidence" value="ECO:0007669"/>
    <property type="project" value="TreeGrafter"/>
</dbReference>
<evidence type="ECO:0000256" key="12">
    <source>
        <dbReference type="ARBA" id="ARBA00030292"/>
    </source>
</evidence>
<dbReference type="FunFam" id="1.20.144.10:FF:000003">
    <property type="entry name" value="Dolichyldiphosphatase 1"/>
    <property type="match status" value="1"/>
</dbReference>
<evidence type="ECO:0000256" key="4">
    <source>
        <dbReference type="ARBA" id="ARBA00012508"/>
    </source>
</evidence>
<evidence type="ECO:0000256" key="13">
    <source>
        <dbReference type="ARBA" id="ARBA00047349"/>
    </source>
</evidence>
<comment type="pathway">
    <text evidence="2">Protein modification; protein glycosylation.</text>
</comment>
<dbReference type="SMART" id="SM00014">
    <property type="entry name" value="acidPPc"/>
    <property type="match status" value="1"/>
</dbReference>
<feature type="transmembrane region" description="Helical" evidence="14">
    <location>
        <begin position="104"/>
        <end position="122"/>
    </location>
</feature>
<comment type="similarity">
    <text evidence="3">Belongs to the dolichyldiphosphatase family.</text>
</comment>
<keyword evidence="7" id="KW-0378">Hydrolase</keyword>
<evidence type="ECO:0000313" key="16">
    <source>
        <dbReference type="EMBL" id="AEH41552.1"/>
    </source>
</evidence>
<dbReference type="InterPro" id="IPR036938">
    <property type="entry name" value="PAP2/HPO_sf"/>
</dbReference>
<dbReference type="InterPro" id="IPR000326">
    <property type="entry name" value="PAP2/HPO"/>
</dbReference>
<keyword evidence="6 14" id="KW-0812">Transmembrane</keyword>
<accession>F8QX36</accession>
<evidence type="ECO:0000256" key="2">
    <source>
        <dbReference type="ARBA" id="ARBA00004922"/>
    </source>
</evidence>
<keyword evidence="9 14" id="KW-1133">Transmembrane helix</keyword>
<dbReference type="SUPFAM" id="SSF48317">
    <property type="entry name" value="Acid phosphatase/Vanadium-dependent haloperoxidase"/>
    <property type="match status" value="1"/>
</dbReference>
<evidence type="ECO:0000256" key="7">
    <source>
        <dbReference type="ARBA" id="ARBA00022801"/>
    </source>
</evidence>
<dbReference type="GO" id="GO:0005789">
    <property type="term" value="C:endoplasmic reticulum membrane"/>
    <property type="evidence" value="ECO:0007669"/>
    <property type="project" value="UniProtKB-SubCell"/>
</dbReference>
<dbReference type="Gene3D" id="1.20.144.10">
    <property type="entry name" value="Phosphatidic acid phosphatase type 2/haloperoxidase"/>
    <property type="match status" value="1"/>
</dbReference>
<comment type="subcellular location">
    <subcellularLocation>
        <location evidence="1">Endoplasmic reticulum membrane</location>
        <topology evidence="1">Multi-pass membrane protein</topology>
    </subcellularLocation>
</comment>
<dbReference type="PANTHER" id="PTHR14969">
    <property type="entry name" value="SPHINGOSINE-1-PHOSPHATE PHOSPHOHYDROLASE"/>
    <property type="match status" value="1"/>
</dbReference>
<evidence type="ECO:0000256" key="5">
    <source>
        <dbReference type="ARBA" id="ARBA00014821"/>
    </source>
</evidence>